<reference evidence="1 2" key="1">
    <citation type="submission" date="2019-02" db="EMBL/GenBank/DDBJ databases">
        <title>Prokaryotic population dynamics and viral predation in marine succession experiment using metagenomics: the confinement effect.</title>
        <authorList>
            <person name="Haro-Moreno J.M."/>
            <person name="Rodriguez-Valera F."/>
            <person name="Lopez-Perez M."/>
        </authorList>
    </citation>
    <scope>NUCLEOTIDE SEQUENCE [LARGE SCALE GENOMIC DNA]</scope>
    <source>
        <strain evidence="1">MED-G166</strain>
    </source>
</reference>
<organism evidence="1 2">
    <name type="scientific">SAR86 cluster bacterium</name>
    <dbReference type="NCBI Taxonomy" id="2030880"/>
    <lineage>
        <taxon>Bacteria</taxon>
        <taxon>Pseudomonadati</taxon>
        <taxon>Pseudomonadota</taxon>
        <taxon>Gammaproteobacteria</taxon>
        <taxon>SAR86 cluster</taxon>
    </lineage>
</organism>
<evidence type="ECO:0000313" key="2">
    <source>
        <dbReference type="Proteomes" id="UP000320146"/>
    </source>
</evidence>
<dbReference type="AlphaFoldDB" id="A0A520MT47"/>
<protein>
    <recommendedName>
        <fullName evidence="3">LPS-assembly protein LptD</fullName>
    </recommendedName>
</protein>
<accession>A0A520MT47</accession>
<evidence type="ECO:0008006" key="3">
    <source>
        <dbReference type="Google" id="ProtNLM"/>
    </source>
</evidence>
<sequence>MKKVNNLLVAIIFLSSLIIGEECSDDIAPDVQIQQGDIEISDNINLTFDKAKSNENELELTNVKVTSCKNSSVWALTAENAQLLDKNLTIQNTKLRIFDVPIFWLGEVSLNEDESFNIPNLGVTDSNLDISYKFKTKSENSQFVMEPIYSKSSFGLSLDFAFDDGSNNFNFQSLALDDENSSWVYDIDSIFNLSEFISLTLDYSDLSGNSLIQNYGYRYLDINRRSLDLKQSIGLSFLKDNRNISIVSDNFINIGALRPVSHSKDFLLYERFFNINGWLLDLSSEYAKFSNNTSQDVTMPYQIFNDVERISRDIELSKNFDYDNFEYAAKYLLSRREYNLKDSDETINSNSLATSQVFSTLEDRSLKIGLLWSSFGEESTLPILDSYPILPSPESNISLDPWVGKDRGTNSRKIFLLKSWETAAVNFSLSTNIYEKYNFENESMIFKKFYEKKPIFFSVNTKNKNFNFFAKGNYSYEKSDFMAQMIGLKYSDEKTLLSLQKNNIIPSSYPLQPLDNYVLKFKKDFQSFQVFSRAQYSKQEKTLNENILGIQWQYDCLRLRLSMERARFFPFVDPNYAEMSYYDLIYLTNPKVKNNLSFEFELVGLTNILTPIDNIINNGLFN</sequence>
<comment type="caution">
    <text evidence="1">The sequence shown here is derived from an EMBL/GenBank/DDBJ whole genome shotgun (WGS) entry which is preliminary data.</text>
</comment>
<proteinExistence type="predicted"/>
<evidence type="ECO:0000313" key="1">
    <source>
        <dbReference type="EMBL" id="RZO24393.1"/>
    </source>
</evidence>
<name>A0A520MT47_9GAMM</name>
<gene>
    <name evidence="1" type="ORF">EVA99_01670</name>
</gene>
<dbReference type="EMBL" id="SHBL01000008">
    <property type="protein sequence ID" value="RZO24393.1"/>
    <property type="molecule type" value="Genomic_DNA"/>
</dbReference>
<dbReference type="Proteomes" id="UP000320146">
    <property type="component" value="Unassembled WGS sequence"/>
</dbReference>